<feature type="region of interest" description="Disordered" evidence="1">
    <location>
        <begin position="503"/>
        <end position="536"/>
    </location>
</feature>
<feature type="region of interest" description="Disordered" evidence="1">
    <location>
        <begin position="295"/>
        <end position="318"/>
    </location>
</feature>
<evidence type="ECO:0000256" key="1">
    <source>
        <dbReference type="SAM" id="MobiDB-lite"/>
    </source>
</evidence>
<proteinExistence type="predicted"/>
<dbReference type="PANTHER" id="PTHR33840">
    <property type="match status" value="1"/>
</dbReference>
<dbReference type="Pfam" id="PF09994">
    <property type="entry name" value="T6SS_Tle1-like_cat"/>
    <property type="match status" value="1"/>
</dbReference>
<reference evidence="3 4" key="1">
    <citation type="submission" date="2024-04" db="EMBL/GenBank/DDBJ databases">
        <title>Phyllosticta paracitricarpa is synonymous to the EU quarantine fungus P. citricarpa based on phylogenomic analyses.</title>
        <authorList>
            <consortium name="Lawrence Berkeley National Laboratory"/>
            <person name="Van Ingen-Buijs V.A."/>
            <person name="Van Westerhoven A.C."/>
            <person name="Haridas S."/>
            <person name="Skiadas P."/>
            <person name="Martin F."/>
            <person name="Groenewald J.Z."/>
            <person name="Crous P.W."/>
            <person name="Seidl M.F."/>
        </authorList>
    </citation>
    <scope>NUCLEOTIDE SEQUENCE [LARGE SCALE GENOMIC DNA]</scope>
    <source>
        <strain evidence="3 4">CBS 122670</strain>
    </source>
</reference>
<evidence type="ECO:0000313" key="4">
    <source>
        <dbReference type="Proteomes" id="UP001365128"/>
    </source>
</evidence>
<keyword evidence="4" id="KW-1185">Reference proteome</keyword>
<dbReference type="InterPro" id="IPR018712">
    <property type="entry name" value="Tle1-like_cat"/>
</dbReference>
<dbReference type="EMBL" id="JBBPDW010000035">
    <property type="protein sequence ID" value="KAK7536666.1"/>
    <property type="molecule type" value="Genomic_DNA"/>
</dbReference>
<dbReference type="PANTHER" id="PTHR33840:SF2">
    <property type="entry name" value="TLE1 PHOSPHOLIPASE DOMAIN-CONTAINING PROTEIN"/>
    <property type="match status" value="1"/>
</dbReference>
<evidence type="ECO:0000313" key="3">
    <source>
        <dbReference type="EMBL" id="KAK7536666.1"/>
    </source>
</evidence>
<feature type="region of interest" description="Disordered" evidence="1">
    <location>
        <begin position="330"/>
        <end position="380"/>
    </location>
</feature>
<feature type="region of interest" description="Disordered" evidence="1">
    <location>
        <begin position="1"/>
        <end position="25"/>
    </location>
</feature>
<dbReference type="SUPFAM" id="SSF53474">
    <property type="entry name" value="alpha/beta-Hydrolases"/>
    <property type="match status" value="1"/>
</dbReference>
<feature type="compositionally biased region" description="Low complexity" evidence="1">
    <location>
        <begin position="336"/>
        <end position="350"/>
    </location>
</feature>
<sequence length="664" mass="75829">MSPEDAPFTFGRSSRGASPRGDAPFQPAQLALQKRGQRKFVLCFDGTGNKFSGTNSDSNILKIYRMLDRGDGSQFHYYQPGIGTYVTTGSYSHTSHYARFKSWYLKAKDSAIGTSFAEHVMGGYKFLMRYYLPGDEIYFFGFSRGAYTARFLAEMLDHIGLLTAGNEEMCRFAWKTFQKWQTRQERTEEERKEKRYLRDFMCAFRETFSRPVRRIRFLGLFDTVNSVPTFENAWMQRSKFPYTARSTARVIRHAVAIDERRAKFRQDLISEVKTTKKRRHHHRWDLGRRSNVVEEDEDHLAVHNKPEQSPSHSPERHNAFNRKLNIPRAYRDSSETSGLRSLSPGLSPTGFRGRSRAVSDVSQPSSAPDRHDTGYDSDQDPQDIQEVWFAGCHADIGGGWPLDKDEDTALSHIPLVWMVREAQRAGLQFDEKKLRALNCCAVDEPSEYVRRDTVIASPMPSSMSSPVGSPPPPPVPPINVIHPSPLNENGPFMSEEARNHKLQHNDHNDNNNNHNHSKEEDENNDGKHHKPTKKEFHASLHSAATRGKLHDVLCFNNGVPHFSVMCWNLMEWIPFRRMDLCEDGSWKSITWPLPKGEVRDVPMDVLVHHSVIKRMQHDPDYRPGNLIVGGGGRGVRRAPDQMGMGRWKIVGEEGDPIGETHARA</sequence>
<dbReference type="Proteomes" id="UP001365128">
    <property type="component" value="Unassembled WGS sequence"/>
</dbReference>
<evidence type="ECO:0000259" key="2">
    <source>
        <dbReference type="Pfam" id="PF09994"/>
    </source>
</evidence>
<name>A0ABR1LN95_9PEZI</name>
<comment type="caution">
    <text evidence="3">The sequence shown here is derived from an EMBL/GenBank/DDBJ whole genome shotgun (WGS) entry which is preliminary data.</text>
</comment>
<gene>
    <name evidence="3" type="ORF">IWX46DRAFT_258297</name>
</gene>
<protein>
    <recommendedName>
        <fullName evidence="2">T6SS Phospholipase effector Tle1-like catalytic domain-containing protein</fullName>
    </recommendedName>
</protein>
<feature type="domain" description="T6SS Phospholipase effector Tle1-like catalytic" evidence="2">
    <location>
        <begin position="38"/>
        <end position="421"/>
    </location>
</feature>
<dbReference type="InterPro" id="IPR029058">
    <property type="entry name" value="AB_hydrolase_fold"/>
</dbReference>
<accession>A0ABR1LN95</accession>
<organism evidence="3 4">
    <name type="scientific">Phyllosticta citricarpa</name>
    <dbReference type="NCBI Taxonomy" id="55181"/>
    <lineage>
        <taxon>Eukaryota</taxon>
        <taxon>Fungi</taxon>
        <taxon>Dikarya</taxon>
        <taxon>Ascomycota</taxon>
        <taxon>Pezizomycotina</taxon>
        <taxon>Dothideomycetes</taxon>
        <taxon>Dothideomycetes incertae sedis</taxon>
        <taxon>Botryosphaeriales</taxon>
        <taxon>Phyllostictaceae</taxon>
        <taxon>Phyllosticta</taxon>
    </lineage>
</organism>